<dbReference type="RefSeq" id="WP_125663375.1">
    <property type="nucleotide sequence ID" value="NZ_AP019308.1"/>
</dbReference>
<dbReference type="EC" id="2.7.13.3" evidence="2"/>
<keyword evidence="9" id="KW-1185">Reference proteome</keyword>
<dbReference type="SMART" id="SM00387">
    <property type="entry name" value="HATPase_c"/>
    <property type="match status" value="1"/>
</dbReference>
<evidence type="ECO:0000256" key="6">
    <source>
        <dbReference type="ARBA" id="ARBA00022840"/>
    </source>
</evidence>
<dbReference type="GO" id="GO:0005524">
    <property type="term" value="F:ATP binding"/>
    <property type="evidence" value="ECO:0007669"/>
    <property type="project" value="UniProtKB-KW"/>
</dbReference>
<accession>A0A3G9JFD2</accession>
<evidence type="ECO:0000256" key="4">
    <source>
        <dbReference type="ARBA" id="ARBA00022741"/>
    </source>
</evidence>
<keyword evidence="3" id="KW-0808">Transferase</keyword>
<dbReference type="InterPro" id="IPR004358">
    <property type="entry name" value="Sig_transdc_His_kin-like_C"/>
</dbReference>
<dbReference type="PROSITE" id="PS50109">
    <property type="entry name" value="HIS_KIN"/>
    <property type="match status" value="1"/>
</dbReference>
<dbReference type="OrthoDB" id="9776552at2"/>
<keyword evidence="5 8" id="KW-0418">Kinase</keyword>
<evidence type="ECO:0000313" key="9">
    <source>
        <dbReference type="Proteomes" id="UP000275368"/>
    </source>
</evidence>
<evidence type="ECO:0000256" key="3">
    <source>
        <dbReference type="ARBA" id="ARBA00022679"/>
    </source>
</evidence>
<sequence length="576" mass="65878">MALIKRFVPYSLKNRLTIMLIVTTMIPLALIGTISYASIYSVLENKAERGVRSNLHQVMLSLESTLDQLNHASQQLALDGRIGKNLDLYLKADIYEKKQLLDEIKNELSLVTFTNPSMGLAFYYFANSGKVMFENYSIEEGVDILDLPVLSKLGTISYNGPHRSLNPWDGHQVFSIVRNVNLADEENVYVYIETSFKLAESLLSMDQSVADTAHLIVDSEGRILFSEDEKLFPTGSLYASGERNQNGYAGHYFFEELNEKQNWRLVAAIPKASYDRELRSWLLQFAALTILSLAAGCLVAWILWRTVYEPLKKLSQDMRLVPYSKSQSNGRMASIMEFDRIHNSFESMRSRIEMLLLEAEQREQRKARLEVEKLMHQINPHFLYNALDTVRWLARMRGEKEIDKLVSSLNKILHYNLNKGETAQIRDELEALQNYMSVQSARYQFHYEIDFQAEESNLDWFIPRFILQPLVENALLHGLKDDGRIWVRIAAEGSDALIEVRDDGIGMTEEQLRKLRDTETDSAPSAAGFGIGLNYVRKVIALHFGDRAKLFIESEPDTGTIITLRLPIIREVKGDA</sequence>
<dbReference type="AlphaFoldDB" id="A0A3G9JFD2"/>
<dbReference type="Pfam" id="PF06580">
    <property type="entry name" value="His_kinase"/>
    <property type="match status" value="1"/>
</dbReference>
<keyword evidence="6" id="KW-0067">ATP-binding</keyword>
<dbReference type="EMBL" id="AP019308">
    <property type="protein sequence ID" value="BBH23683.1"/>
    <property type="molecule type" value="Genomic_DNA"/>
</dbReference>
<dbReference type="KEGG" id="pbk:Back11_50280"/>
<dbReference type="Proteomes" id="UP000275368">
    <property type="component" value="Chromosome"/>
</dbReference>
<keyword evidence="7" id="KW-0902">Two-component regulatory system</keyword>
<evidence type="ECO:0000256" key="7">
    <source>
        <dbReference type="ARBA" id="ARBA00023012"/>
    </source>
</evidence>
<dbReference type="InterPro" id="IPR005467">
    <property type="entry name" value="His_kinase_dom"/>
</dbReference>
<keyword evidence="4" id="KW-0547">Nucleotide-binding</keyword>
<dbReference type="Pfam" id="PF02518">
    <property type="entry name" value="HATPase_c"/>
    <property type="match status" value="1"/>
</dbReference>
<organism evidence="8 9">
    <name type="scientific">Paenibacillus baekrokdamisoli</name>
    <dbReference type="NCBI Taxonomy" id="1712516"/>
    <lineage>
        <taxon>Bacteria</taxon>
        <taxon>Bacillati</taxon>
        <taxon>Bacillota</taxon>
        <taxon>Bacilli</taxon>
        <taxon>Bacillales</taxon>
        <taxon>Paenibacillaceae</taxon>
        <taxon>Paenibacillus</taxon>
    </lineage>
</organism>
<dbReference type="PANTHER" id="PTHR34220:SF7">
    <property type="entry name" value="SENSOR HISTIDINE KINASE YPDA"/>
    <property type="match status" value="1"/>
</dbReference>
<comment type="catalytic activity">
    <reaction evidence="1">
        <text>ATP + protein L-histidine = ADP + protein N-phospho-L-histidine.</text>
        <dbReference type="EC" id="2.7.13.3"/>
    </reaction>
</comment>
<proteinExistence type="predicted"/>
<name>A0A3G9JFD2_9BACL</name>
<gene>
    <name evidence="8" type="ORF">Back11_50280</name>
</gene>
<dbReference type="Gene3D" id="3.30.565.10">
    <property type="entry name" value="Histidine kinase-like ATPase, C-terminal domain"/>
    <property type="match status" value="1"/>
</dbReference>
<dbReference type="SUPFAM" id="SSF55874">
    <property type="entry name" value="ATPase domain of HSP90 chaperone/DNA topoisomerase II/histidine kinase"/>
    <property type="match status" value="1"/>
</dbReference>
<dbReference type="InterPro" id="IPR050640">
    <property type="entry name" value="Bact_2-comp_sensor_kinase"/>
</dbReference>
<dbReference type="InterPro" id="IPR036890">
    <property type="entry name" value="HATPase_C_sf"/>
</dbReference>
<evidence type="ECO:0000256" key="2">
    <source>
        <dbReference type="ARBA" id="ARBA00012438"/>
    </source>
</evidence>
<dbReference type="PRINTS" id="PR00344">
    <property type="entry name" value="BCTRLSENSOR"/>
</dbReference>
<reference evidence="8 9" key="1">
    <citation type="submission" date="2018-11" db="EMBL/GenBank/DDBJ databases">
        <title>Complete genome sequence of Paenibacillus baekrokdamisoli strain KCTC 33723.</title>
        <authorList>
            <person name="Kang S.W."/>
            <person name="Lee K.C."/>
            <person name="Kim K.K."/>
            <person name="Kim J.S."/>
            <person name="Kim D.S."/>
            <person name="Ko S.H."/>
            <person name="Yang S.H."/>
            <person name="Lee J.S."/>
        </authorList>
    </citation>
    <scope>NUCLEOTIDE SEQUENCE [LARGE SCALE GENOMIC DNA]</scope>
    <source>
        <strain evidence="8 9">KCTC 33723</strain>
    </source>
</reference>
<dbReference type="InterPro" id="IPR010559">
    <property type="entry name" value="Sig_transdc_His_kin_internal"/>
</dbReference>
<dbReference type="InterPro" id="IPR003594">
    <property type="entry name" value="HATPase_dom"/>
</dbReference>
<protein>
    <recommendedName>
        <fullName evidence="2">histidine kinase</fullName>
        <ecNumber evidence="2">2.7.13.3</ecNumber>
    </recommendedName>
</protein>
<dbReference type="GO" id="GO:0000155">
    <property type="term" value="F:phosphorelay sensor kinase activity"/>
    <property type="evidence" value="ECO:0007669"/>
    <property type="project" value="InterPro"/>
</dbReference>
<evidence type="ECO:0000256" key="5">
    <source>
        <dbReference type="ARBA" id="ARBA00022777"/>
    </source>
</evidence>
<evidence type="ECO:0000256" key="1">
    <source>
        <dbReference type="ARBA" id="ARBA00000085"/>
    </source>
</evidence>
<dbReference type="GO" id="GO:0016020">
    <property type="term" value="C:membrane"/>
    <property type="evidence" value="ECO:0007669"/>
    <property type="project" value="InterPro"/>
</dbReference>
<evidence type="ECO:0000313" key="8">
    <source>
        <dbReference type="EMBL" id="BBH23683.1"/>
    </source>
</evidence>
<dbReference type="PANTHER" id="PTHR34220">
    <property type="entry name" value="SENSOR HISTIDINE KINASE YPDA"/>
    <property type="match status" value="1"/>
</dbReference>